<comment type="caution">
    <text evidence="2">The sequence shown here is derived from an EMBL/GenBank/DDBJ whole genome shotgun (WGS) entry which is preliminary data.</text>
</comment>
<dbReference type="AlphaFoldDB" id="A0AAN9LFF7"/>
<dbReference type="PANTHER" id="PTHR22767:SF3">
    <property type="entry name" value="N-ALPHA-ACETYLTRANSFERASE 25, NATB AUXILIARY SUBUNIT"/>
    <property type="match status" value="1"/>
</dbReference>
<dbReference type="GO" id="GO:0031416">
    <property type="term" value="C:NatB complex"/>
    <property type="evidence" value="ECO:0007669"/>
    <property type="project" value="TreeGrafter"/>
</dbReference>
<dbReference type="PANTHER" id="PTHR22767">
    <property type="entry name" value="N-TERMINAL ACETYLTRANSFERASE-RELATED"/>
    <property type="match status" value="1"/>
</dbReference>
<accession>A0AAN9LFF7</accession>
<reference evidence="2 3" key="1">
    <citation type="submission" date="2024-01" db="EMBL/GenBank/DDBJ databases">
        <title>The genomes of 5 underutilized Papilionoideae crops provide insights into root nodulation and disease resistanc.</title>
        <authorList>
            <person name="Jiang F."/>
        </authorList>
    </citation>
    <scope>NUCLEOTIDE SEQUENCE [LARGE SCALE GENOMIC DNA]</scope>
    <source>
        <strain evidence="2">JINMINGXINNONG_FW02</strain>
        <tissue evidence="2">Leaves</tissue>
    </source>
</reference>
<dbReference type="InterPro" id="IPR019183">
    <property type="entry name" value="NAA25_NatB_aux_su"/>
</dbReference>
<dbReference type="Pfam" id="PF09797">
    <property type="entry name" value="NatB_MDM20"/>
    <property type="match status" value="1"/>
</dbReference>
<dbReference type="SUPFAM" id="SSF48452">
    <property type="entry name" value="TPR-like"/>
    <property type="match status" value="1"/>
</dbReference>
<comment type="similarity">
    <text evidence="1">Belongs to the MDM20/NAA25 family.</text>
</comment>
<sequence>MVLLFGAQLIFSFFLSALLVTIRRSRNHHSLTTSWNLQFIPMASKFSITGGIPERKVRPIWDAIDSRQFKNALKHVTTLLTKYPNSPYIISLKALVLERMGKPNEAFSVVLDAKEILYANDYLLMDDLTLSTLQIVFQRLDHLDLATECYEHACTKFPGNLELMMGLFNCYVREYSFVKQQQTAIKMYKLVGEERFLLWAVCSIQLQVLCGGGENKLLFLAEGLLKKHVASHSLHDPEALMIYISILQRQAKFGDALEILSGNLGSLLMIEVDKLRMQGRLLAQGCDYTAAADIFHKILELCPDDWEGFLHYLGCLLEDDSIWCDEVFDDPVHPTKFVNCQVSHLTEEEFDSQISIASACVQKLLADTVDNLIRCPYLATIEIERRKHMRGKRNDDNVMDGIVQYFCRFGHLGCFISDVEMFVEVLTADLRTELLEKLMKARDTLSAPPIKALGLSISFFKVKQLLLGNMSTSCARDLEASCVQMFEMYCTNLPLSKDLDPQEGMHGEELLSMTSSILVQLFWRTKNVGYLFEAVMVLEFGLAIRRYVSQYKILLLHLYSHCGALSVAHEWYKSLDVKNILMESILHHILPQMLVSPLWTELSNLLKDYLKFMDDHFRESADLTFLAYRHRNYSKVIEFVQFKDRLQHSSQYLVARVEASILQLKLSANNIEEEEGVLQDSRCGIYFLELSKEVGSKSLTFNEDLQSRPWWTPTPEKNYLLGPFEGISYYPKEILLKDKEASLKRFIEQKSLLPRMIYLSIQSASVSIKEHAEIDGSFTLDITSELKLLLERYAQYLNLSLTEAIEVVMGFSNEEGCRAVSDSNLIDWLNFMVFLNAWSLSSNEFVNPDGNGCRPRIWNILDSLLEKYTLAKIRSIGTQLCSPWSGIELLIQLVTEPLAWHGLVIQSCLRSCFPSGKKKKKSGSVYQSASNLVHAITDSVVHLSHVLEDVMKWIGEWRTKPEDENLENIFYLLNKDGHTNDGPGKVFRTLETFISSVNDTEFGDHISPPLKSWSPADVARKMISGKLNTLMEFSAICDSKMKMLQSMKQQIAQL</sequence>
<evidence type="ECO:0000256" key="1">
    <source>
        <dbReference type="ARBA" id="ARBA00006298"/>
    </source>
</evidence>
<organism evidence="2 3">
    <name type="scientific">Phaseolus coccineus</name>
    <name type="common">Scarlet runner bean</name>
    <name type="synonym">Phaseolus multiflorus</name>
    <dbReference type="NCBI Taxonomy" id="3886"/>
    <lineage>
        <taxon>Eukaryota</taxon>
        <taxon>Viridiplantae</taxon>
        <taxon>Streptophyta</taxon>
        <taxon>Embryophyta</taxon>
        <taxon>Tracheophyta</taxon>
        <taxon>Spermatophyta</taxon>
        <taxon>Magnoliopsida</taxon>
        <taxon>eudicotyledons</taxon>
        <taxon>Gunneridae</taxon>
        <taxon>Pentapetalae</taxon>
        <taxon>rosids</taxon>
        <taxon>fabids</taxon>
        <taxon>Fabales</taxon>
        <taxon>Fabaceae</taxon>
        <taxon>Papilionoideae</taxon>
        <taxon>50 kb inversion clade</taxon>
        <taxon>NPAAA clade</taxon>
        <taxon>indigoferoid/millettioid clade</taxon>
        <taxon>Phaseoleae</taxon>
        <taxon>Phaseolus</taxon>
    </lineage>
</organism>
<dbReference type="FunFam" id="1.25.40.1040:FF:000007">
    <property type="entry name" value="N-alpha-acetyltransferase 25, NatB auxiliary subunit"/>
    <property type="match status" value="1"/>
</dbReference>
<dbReference type="InterPro" id="IPR011990">
    <property type="entry name" value="TPR-like_helical_dom_sf"/>
</dbReference>
<keyword evidence="3" id="KW-1185">Reference proteome</keyword>
<protein>
    <recommendedName>
        <fullName evidence="4">Phagocyte signaling-impaired protein</fullName>
    </recommendedName>
</protein>
<evidence type="ECO:0008006" key="4">
    <source>
        <dbReference type="Google" id="ProtNLM"/>
    </source>
</evidence>
<dbReference type="EMBL" id="JAYMYR010000011">
    <property type="protein sequence ID" value="KAK7333163.1"/>
    <property type="molecule type" value="Genomic_DNA"/>
</dbReference>
<gene>
    <name evidence="2" type="ORF">VNO80_29928</name>
</gene>
<evidence type="ECO:0000313" key="3">
    <source>
        <dbReference type="Proteomes" id="UP001374584"/>
    </source>
</evidence>
<proteinExistence type="inferred from homology"/>
<name>A0AAN9LFF7_PHACN</name>
<dbReference type="Gene3D" id="1.25.40.1040">
    <property type="match status" value="1"/>
</dbReference>
<dbReference type="Proteomes" id="UP001374584">
    <property type="component" value="Unassembled WGS sequence"/>
</dbReference>
<evidence type="ECO:0000313" key="2">
    <source>
        <dbReference type="EMBL" id="KAK7333163.1"/>
    </source>
</evidence>